<dbReference type="EMBL" id="AY316746">
    <property type="protein sequence ID" value="AAQ87121.1"/>
    <property type="molecule type" value="Genomic_DNA"/>
</dbReference>
<dbReference type="InterPro" id="IPR018484">
    <property type="entry name" value="FGGY_N"/>
</dbReference>
<dbReference type="InterPro" id="IPR050406">
    <property type="entry name" value="FGGY_Carb_Kinase"/>
</dbReference>
<dbReference type="EC" id="2.7.1.17" evidence="7"/>
<dbReference type="PANTHER" id="PTHR43095">
    <property type="entry name" value="SUGAR KINASE"/>
    <property type="match status" value="1"/>
</dbReference>
<dbReference type="PROSITE" id="PS00445">
    <property type="entry name" value="FGGY_KINASES_2"/>
    <property type="match status" value="1"/>
</dbReference>
<dbReference type="PIRSF" id="PIRSF000538">
    <property type="entry name" value="GlpK"/>
    <property type="match status" value="1"/>
</dbReference>
<evidence type="ECO:0000259" key="6">
    <source>
        <dbReference type="Pfam" id="PF02782"/>
    </source>
</evidence>
<dbReference type="Gene3D" id="3.30.420.40">
    <property type="match status" value="2"/>
</dbReference>
<gene>
    <name evidence="7" type="ORF">RNGR00096</name>
</gene>
<feature type="domain" description="Carbohydrate kinase FGGY N-terminal" evidence="5">
    <location>
        <begin position="6"/>
        <end position="250"/>
    </location>
</feature>
<keyword evidence="3 4" id="KW-0418">Kinase</keyword>
<reference evidence="7" key="1">
    <citation type="journal article" date="2004" name="J. Bacteriol.">
        <title>An evolutionary hot spot: the pNGR234b replicon of Rhizobium sp. strain NGR234.</title>
        <authorList>
            <person name="Streit W.R."/>
            <person name="Schmitz R.A."/>
            <person name="Perret X."/>
            <person name="Staehelin C."/>
            <person name="Deakin W.J."/>
            <person name="Raasch C."/>
            <person name="Liesegang H."/>
            <person name="Broughton W.J."/>
        </authorList>
    </citation>
    <scope>NUCLEOTIDE SEQUENCE</scope>
    <source>
        <strain evidence="7">NGR234</strain>
        <plasmid evidence="7">megaplasmid 2</plasmid>
    </source>
</reference>
<sequence length="526" mass="55925">MMRDVLIGIDAGTSVIKSVAFDLGGRQLAIAAVPNSYEAVGRTGSVQDLSRTWADTVKTLVELSAGVENLPGRVAAIAVTGQGDGTWMIDGDGEPVGKGWLWLDARASETVERLRGDSGDVERFARTGSGLAACQQGPQLRWMMDHAPEMLAGAATAFHCKDWLYFNLTGQRATDPSEANFTFGNFRDRQYSDEVISFLGLEKLRHLLPEIVDGATSHHALSKAAGSATGLPAGIPVVLGYVDVVCTALGAGLYDPGTDAGCSIIGSTGMHMRLATSAEDVRLNRDLTGYTMCMPIPDTFTQMQSNMAATLNIDWILSIAGGVLKGMGVEKSKGELLAHVDGWLQEAKGTPLLFEPYISEAGERGPFVDASARASFVGLSSTHGFGDMLRAVFDGLALAARDCYAEMGPLPERIRLTGGAARSASLRRILGGALGASIQTSEREEAGAAGVAMIAAVSLGIYPSMADCVADWVRPHQRPAEPADEELVRRYDALFPAYQQSRLALRPVWHALSHAAGSADQQDRQK</sequence>
<protein>
    <submittedName>
        <fullName evidence="7">Xylulose kinase</fullName>
        <ecNumber evidence="7">2.7.1.17</ecNumber>
    </submittedName>
</protein>
<dbReference type="InterPro" id="IPR043129">
    <property type="entry name" value="ATPase_NBD"/>
</dbReference>
<keyword evidence="7" id="KW-0614">Plasmid</keyword>
<accession>Q6W296</accession>
<comment type="similarity">
    <text evidence="1 4">Belongs to the FGGY kinase family.</text>
</comment>
<evidence type="ECO:0000256" key="3">
    <source>
        <dbReference type="ARBA" id="ARBA00022777"/>
    </source>
</evidence>
<evidence type="ECO:0000259" key="5">
    <source>
        <dbReference type="Pfam" id="PF00370"/>
    </source>
</evidence>
<dbReference type="InterPro" id="IPR018485">
    <property type="entry name" value="FGGY_C"/>
</dbReference>
<dbReference type="AlphaFoldDB" id="Q6W296"/>
<dbReference type="CDD" id="cd24121">
    <property type="entry name" value="ASKHA_NBD_FGGY_BaEryA-like"/>
    <property type="match status" value="1"/>
</dbReference>
<dbReference type="InterPro" id="IPR000577">
    <property type="entry name" value="Carb_kinase_FGGY"/>
</dbReference>
<keyword evidence="2 4" id="KW-0808">Transferase</keyword>
<geneLocation type="plasmid" evidence="7">
    <name>megaplasmid 2</name>
</geneLocation>
<evidence type="ECO:0000313" key="7">
    <source>
        <dbReference type="EMBL" id="AAQ87121.1"/>
    </source>
</evidence>
<evidence type="ECO:0000256" key="1">
    <source>
        <dbReference type="ARBA" id="ARBA00009156"/>
    </source>
</evidence>
<dbReference type="PANTHER" id="PTHR43095:SF5">
    <property type="entry name" value="XYLULOSE KINASE"/>
    <property type="match status" value="1"/>
</dbReference>
<dbReference type="SUPFAM" id="SSF53067">
    <property type="entry name" value="Actin-like ATPase domain"/>
    <property type="match status" value="2"/>
</dbReference>
<proteinExistence type="inferred from homology"/>
<feature type="domain" description="Carbohydrate kinase FGGY C-terminal" evidence="6">
    <location>
        <begin position="264"/>
        <end position="458"/>
    </location>
</feature>
<name>Q6W296_SINFN</name>
<organism evidence="7">
    <name type="scientific">Sinorhizobium fredii (strain NBRC 101917 / NGR234)</name>
    <dbReference type="NCBI Taxonomy" id="394"/>
    <lineage>
        <taxon>Bacteria</taxon>
        <taxon>Pseudomonadati</taxon>
        <taxon>Pseudomonadota</taxon>
        <taxon>Alphaproteobacteria</taxon>
        <taxon>Hyphomicrobiales</taxon>
        <taxon>Rhizobiaceae</taxon>
        <taxon>Sinorhizobium/Ensifer group</taxon>
        <taxon>Sinorhizobium</taxon>
    </lineage>
</organism>
<dbReference type="Pfam" id="PF02782">
    <property type="entry name" value="FGGY_C"/>
    <property type="match status" value="1"/>
</dbReference>
<evidence type="ECO:0000256" key="2">
    <source>
        <dbReference type="ARBA" id="ARBA00022679"/>
    </source>
</evidence>
<dbReference type="GO" id="GO:0004856">
    <property type="term" value="F:D-xylulokinase activity"/>
    <property type="evidence" value="ECO:0007669"/>
    <property type="project" value="UniProtKB-EC"/>
</dbReference>
<dbReference type="Pfam" id="PF00370">
    <property type="entry name" value="FGGY_N"/>
    <property type="match status" value="1"/>
</dbReference>
<evidence type="ECO:0000256" key="4">
    <source>
        <dbReference type="RuleBase" id="RU003733"/>
    </source>
</evidence>
<dbReference type="InterPro" id="IPR018483">
    <property type="entry name" value="Carb_kinase_FGGY_CS"/>
</dbReference>